<evidence type="ECO:0000256" key="5">
    <source>
        <dbReference type="ARBA" id="ARBA00022676"/>
    </source>
</evidence>
<dbReference type="GO" id="GO:0005975">
    <property type="term" value="P:carbohydrate metabolic process"/>
    <property type="evidence" value="ECO:0007669"/>
    <property type="project" value="InterPro"/>
</dbReference>
<evidence type="ECO:0000256" key="3">
    <source>
        <dbReference type="ARBA" id="ARBA00012560"/>
    </source>
</evidence>
<dbReference type="NCBIfam" id="TIGR00217">
    <property type="entry name" value="malQ"/>
    <property type="match status" value="1"/>
</dbReference>
<dbReference type="PANTHER" id="PTHR32438:SF5">
    <property type="entry name" value="4-ALPHA-GLUCANOTRANSFERASE DPE1, CHLOROPLASTIC_AMYLOPLASTIC"/>
    <property type="match status" value="1"/>
</dbReference>
<sequence>MLLIKSCPLFGTAKVGEKPRKVKEEPSHFLVGSVGNAFGNKVFTTKSKQKRSGADLYKNKSVVVGGQLIVESDQVLVDIKRLAIDAYLSTQRFFFMLQQRSSGLLLHITSLPSAHGVGDLGPEAYRFADFLEASGQTYWQILPLTPVDPGAGFSPYSSPSAFAGNVLMISLEKLADENLLNGDDLAVFNDQPVHNVVVTEPSDSVDADVVAAPLLSVPSTLHAAWIKKRPLLIRAAQAFLREATPAQRSDYDRFCAWQADWLNDYALFTALQESTGEPVWVRWPTEIVRRNPDALVKQAALLHDEIEVIKVLQYFFLRQWNELAAYCYTRKIHLIGDIPIYVQFNSADVWANPELFKLDENFQPLFVAGAPPDYFSEDGQRWGNPIYDWAEHERTGFVWWMHRLRHQMSLYSLTRLDHFLGFAVYWEIPASEPTAKVGEWVKAPIEAFMHAMHRQFVQLPIIAEDLGAKAADIQPYLRHYGIPGMRVVQFGFGVDMPTSTYAVHNHAENFVVYSGTHDNNTTLGWFRELDKLHRQRMNDYLGTKVTEKNVVDQVCRLTMQSVARLAIMPIQDVLNLDETHRMNTPGLGGRSWQWRLQPNQLTADVAAKLLRLTKMTGRG</sequence>
<dbReference type="EC" id="2.4.1.25" evidence="3 10"/>
<evidence type="ECO:0000256" key="9">
    <source>
        <dbReference type="ARBA" id="ARBA00031501"/>
    </source>
</evidence>
<name>A0A286FXY4_9BACT</name>
<dbReference type="Proteomes" id="UP000219452">
    <property type="component" value="Unassembled WGS sequence"/>
</dbReference>
<accession>A0A286FXY4</accession>
<evidence type="ECO:0000256" key="6">
    <source>
        <dbReference type="ARBA" id="ARBA00022679"/>
    </source>
</evidence>
<keyword evidence="7 10" id="KW-0119">Carbohydrate metabolism</keyword>
<evidence type="ECO:0000313" key="11">
    <source>
        <dbReference type="EMBL" id="SOD88103.1"/>
    </source>
</evidence>
<evidence type="ECO:0000256" key="2">
    <source>
        <dbReference type="ARBA" id="ARBA00005684"/>
    </source>
</evidence>
<dbReference type="Gene3D" id="3.20.20.80">
    <property type="entry name" value="Glycosidases"/>
    <property type="match status" value="1"/>
</dbReference>
<organism evidence="11 12">
    <name type="scientific">Spirosoma fluviale</name>
    <dbReference type="NCBI Taxonomy" id="1597977"/>
    <lineage>
        <taxon>Bacteria</taxon>
        <taxon>Pseudomonadati</taxon>
        <taxon>Bacteroidota</taxon>
        <taxon>Cytophagia</taxon>
        <taxon>Cytophagales</taxon>
        <taxon>Cytophagaceae</taxon>
        <taxon>Spirosoma</taxon>
    </lineage>
</organism>
<dbReference type="NCBIfam" id="NF011080">
    <property type="entry name" value="PRK14508.1-3"/>
    <property type="match status" value="1"/>
</dbReference>
<evidence type="ECO:0000256" key="1">
    <source>
        <dbReference type="ARBA" id="ARBA00000439"/>
    </source>
</evidence>
<dbReference type="Pfam" id="PF02446">
    <property type="entry name" value="Glyco_hydro_77"/>
    <property type="match status" value="1"/>
</dbReference>
<comment type="similarity">
    <text evidence="2 10">Belongs to the disproportionating enzyme family.</text>
</comment>
<protein>
    <recommendedName>
        <fullName evidence="4 10">4-alpha-glucanotransferase</fullName>
        <ecNumber evidence="3 10">2.4.1.25</ecNumber>
    </recommendedName>
    <alternativeName>
        <fullName evidence="8 10">Amylomaltase</fullName>
    </alternativeName>
    <alternativeName>
        <fullName evidence="9 10">Disproportionating enzyme</fullName>
    </alternativeName>
</protein>
<dbReference type="InterPro" id="IPR003385">
    <property type="entry name" value="Glyco_hydro_77"/>
</dbReference>
<dbReference type="EMBL" id="OCNH01000002">
    <property type="protein sequence ID" value="SOD88103.1"/>
    <property type="molecule type" value="Genomic_DNA"/>
</dbReference>
<dbReference type="GO" id="GO:0004134">
    <property type="term" value="F:4-alpha-glucanotransferase activity"/>
    <property type="evidence" value="ECO:0007669"/>
    <property type="project" value="UniProtKB-EC"/>
</dbReference>
<comment type="catalytic activity">
    <reaction evidence="1 10">
        <text>Transfers a segment of a (1-&gt;4)-alpha-D-glucan to a new position in an acceptor, which may be glucose or a (1-&gt;4)-alpha-D-glucan.</text>
        <dbReference type="EC" id="2.4.1.25"/>
    </reaction>
</comment>
<dbReference type="AlphaFoldDB" id="A0A286FXY4"/>
<dbReference type="InterPro" id="IPR017853">
    <property type="entry name" value="GH"/>
</dbReference>
<evidence type="ECO:0000256" key="8">
    <source>
        <dbReference type="ARBA" id="ARBA00031423"/>
    </source>
</evidence>
<gene>
    <name evidence="11" type="ORF">SAMN06269250_2499</name>
</gene>
<dbReference type="SUPFAM" id="SSF51445">
    <property type="entry name" value="(Trans)glycosidases"/>
    <property type="match status" value="1"/>
</dbReference>
<reference evidence="12" key="1">
    <citation type="submission" date="2017-09" db="EMBL/GenBank/DDBJ databases">
        <authorList>
            <person name="Varghese N."/>
            <person name="Submissions S."/>
        </authorList>
    </citation>
    <scope>NUCLEOTIDE SEQUENCE [LARGE SCALE GENOMIC DNA]</scope>
    <source>
        <strain evidence="12">DSM 29961</strain>
    </source>
</reference>
<evidence type="ECO:0000313" key="12">
    <source>
        <dbReference type="Proteomes" id="UP000219452"/>
    </source>
</evidence>
<dbReference type="PANTHER" id="PTHR32438">
    <property type="entry name" value="4-ALPHA-GLUCANOTRANSFERASE DPE1, CHLOROPLASTIC/AMYLOPLASTIC"/>
    <property type="match status" value="1"/>
</dbReference>
<evidence type="ECO:0000256" key="4">
    <source>
        <dbReference type="ARBA" id="ARBA00020295"/>
    </source>
</evidence>
<evidence type="ECO:0000256" key="7">
    <source>
        <dbReference type="ARBA" id="ARBA00023277"/>
    </source>
</evidence>
<proteinExistence type="inferred from homology"/>
<keyword evidence="6 10" id="KW-0808">Transferase</keyword>
<evidence type="ECO:0000256" key="10">
    <source>
        <dbReference type="RuleBase" id="RU361207"/>
    </source>
</evidence>
<keyword evidence="12" id="KW-1185">Reference proteome</keyword>
<keyword evidence="5 10" id="KW-0328">Glycosyltransferase</keyword>